<protein>
    <submittedName>
        <fullName evidence="1">Uncharacterized protein</fullName>
    </submittedName>
</protein>
<reference evidence="1" key="1">
    <citation type="journal article" date="2022" name="bioRxiv">
        <title>Sequencing and chromosome-scale assembly of the giantPleurodeles waltlgenome.</title>
        <authorList>
            <person name="Brown T."/>
            <person name="Elewa A."/>
            <person name="Iarovenko S."/>
            <person name="Subramanian E."/>
            <person name="Araus A.J."/>
            <person name="Petzold A."/>
            <person name="Susuki M."/>
            <person name="Suzuki K.-i.T."/>
            <person name="Hayashi T."/>
            <person name="Toyoda A."/>
            <person name="Oliveira C."/>
            <person name="Osipova E."/>
            <person name="Leigh N.D."/>
            <person name="Simon A."/>
            <person name="Yun M.H."/>
        </authorList>
    </citation>
    <scope>NUCLEOTIDE SEQUENCE</scope>
    <source>
        <strain evidence="1">20211129_DDA</strain>
        <tissue evidence="1">Liver</tissue>
    </source>
</reference>
<dbReference type="AlphaFoldDB" id="A0AAV7UFC9"/>
<evidence type="ECO:0000313" key="1">
    <source>
        <dbReference type="EMBL" id="KAJ1187396.1"/>
    </source>
</evidence>
<dbReference type="Proteomes" id="UP001066276">
    <property type="component" value="Chromosome 3_1"/>
</dbReference>
<comment type="caution">
    <text evidence="1">The sequence shown here is derived from an EMBL/GenBank/DDBJ whole genome shotgun (WGS) entry which is preliminary data.</text>
</comment>
<gene>
    <name evidence="1" type="ORF">NDU88_004172</name>
</gene>
<dbReference type="EMBL" id="JANPWB010000005">
    <property type="protein sequence ID" value="KAJ1187396.1"/>
    <property type="molecule type" value="Genomic_DNA"/>
</dbReference>
<keyword evidence="2" id="KW-1185">Reference proteome</keyword>
<proteinExistence type="predicted"/>
<name>A0AAV7UFC9_PLEWA</name>
<evidence type="ECO:0000313" key="2">
    <source>
        <dbReference type="Proteomes" id="UP001066276"/>
    </source>
</evidence>
<accession>A0AAV7UFC9</accession>
<organism evidence="1 2">
    <name type="scientific">Pleurodeles waltl</name>
    <name type="common">Iberian ribbed newt</name>
    <dbReference type="NCBI Taxonomy" id="8319"/>
    <lineage>
        <taxon>Eukaryota</taxon>
        <taxon>Metazoa</taxon>
        <taxon>Chordata</taxon>
        <taxon>Craniata</taxon>
        <taxon>Vertebrata</taxon>
        <taxon>Euteleostomi</taxon>
        <taxon>Amphibia</taxon>
        <taxon>Batrachia</taxon>
        <taxon>Caudata</taxon>
        <taxon>Salamandroidea</taxon>
        <taxon>Salamandridae</taxon>
        <taxon>Pleurodelinae</taxon>
        <taxon>Pleurodeles</taxon>
    </lineage>
</organism>
<sequence length="112" mass="12047">MFEGPLTGASDAAIGEGPLFFPPFMPGGVARGRVEALVGDCWCLGKAYNFFQTASRRLGTFLTEGHMATASVWILGHASRWHLKSTSAPTASGSHHHTHGWQLFLAILRGHS</sequence>